<dbReference type="EMBL" id="AP012544">
    <property type="protein sequence ID" value="BAN74238.1"/>
    <property type="molecule type" value="Genomic_DNA"/>
</dbReference>
<dbReference type="Proteomes" id="UP000015560">
    <property type="component" value="Chromosome"/>
</dbReference>
<sequence length="44" mass="5029">MHLDTMSYQAPEFCQSLGFKQFGKLIYSEIGASEVFFVKHLNVS</sequence>
<protein>
    <submittedName>
        <fullName evidence="1">Acetyltransferase</fullName>
    </submittedName>
</protein>
<evidence type="ECO:0000313" key="2">
    <source>
        <dbReference type="Proteomes" id="UP000015560"/>
    </source>
</evidence>
<accession>A0AAD1ESF2</accession>
<organism evidence="1 2">
    <name type="scientific">Lacticaseibacillus casei DSM 20011 = JCM 1134 = ATCC 393</name>
    <dbReference type="NCBI Taxonomy" id="1423732"/>
    <lineage>
        <taxon>Bacteria</taxon>
        <taxon>Bacillati</taxon>
        <taxon>Bacillota</taxon>
        <taxon>Bacilli</taxon>
        <taxon>Lactobacillales</taxon>
        <taxon>Lactobacillaceae</taxon>
        <taxon>Lacticaseibacillus</taxon>
    </lineage>
</organism>
<gene>
    <name evidence="1" type="ORF">LBCZ_1070</name>
</gene>
<reference evidence="1 2" key="1">
    <citation type="journal article" date="2013" name="PLoS ONE">
        <title>Genomic Adaptation of the Lactobacillus casei Group.</title>
        <authorList>
            <person name="Toh H."/>
            <person name="Oshima K."/>
            <person name="Nakano A."/>
            <person name="Takahata M."/>
            <person name="Murakami M."/>
            <person name="Takaki T."/>
            <person name="Nishiyama H."/>
            <person name="Igimi S."/>
            <person name="Hattori M."/>
            <person name="Morita H."/>
        </authorList>
    </citation>
    <scope>NUCLEOTIDE SEQUENCE [LARGE SCALE GENOMIC DNA]</scope>
    <source>
        <strain evidence="1 2">ATCC 393</strain>
    </source>
</reference>
<name>A0AAD1ESF2_LACCA</name>
<dbReference type="AlphaFoldDB" id="A0AAD1ESF2"/>
<evidence type="ECO:0000313" key="1">
    <source>
        <dbReference type="EMBL" id="BAN74238.1"/>
    </source>
</evidence>
<proteinExistence type="predicted"/>